<evidence type="ECO:0008006" key="4">
    <source>
        <dbReference type="Google" id="ProtNLM"/>
    </source>
</evidence>
<protein>
    <recommendedName>
        <fullName evidence="4">Capsule assembly protein Wzi</fullName>
    </recommendedName>
</protein>
<reference evidence="2 3" key="1">
    <citation type="journal article" date="2014" name="Genome Announc.">
        <title>Genome Sequence and Methylome of Soil Bacterium Gemmatirosa kalamazoonensis KBS708T, a Member of the Rarely Cultivated Gemmatimonadetes Phylum.</title>
        <authorList>
            <person name="Debruyn J.M."/>
            <person name="Radosevich M."/>
            <person name="Wommack K.E."/>
            <person name="Polson S.W."/>
            <person name="Hauser L.J."/>
            <person name="Fawaz M.N."/>
            <person name="Korlach J."/>
            <person name="Tsai Y.C."/>
        </authorList>
    </citation>
    <scope>NUCLEOTIDE SEQUENCE [LARGE SCALE GENOMIC DNA]</scope>
    <source>
        <strain evidence="2 3">KBS708</strain>
    </source>
</reference>
<keyword evidence="1" id="KW-0732">Signal</keyword>
<dbReference type="Proteomes" id="UP000019151">
    <property type="component" value="Chromosome"/>
</dbReference>
<sequence length="544" mass="58979">MHLASPRLRRLGALLTLAAPVALRSQSVTALTPSWQEAIAARDVEMYLRVAQVAGQAPLAPWTIRALSPEALDGLARDAGHPWSARFRRDTTRALRVHVFSPELDLIGTTGYPVLGVIDGAVWAGRGLTTVLTGGAQLRTRHLSLTVRPTLFRAENVHFSEAPVDPTVPSPHGDAIWGCCIDAPQRFGTGAYMRIDPGESTLRFWTGPVAVGVSSATQAWGPSDENPLVLGAGAAGIPHVFVETSHPLSVGIGRVQARLLIGRPSHSIVPTDSARARKVAGGVVSFTPRGVPALEVGLARFFHAWLQPEGLGPADFLVPLSGLFATSRAPKRFDDPTAPDFRPKNEIASVFARWVSVAGHAELWGEYVKNDHPLDRRDLVVEPDHDAAWSLGARKVVRATPRRTTALSAEYVSAGVSHLNRVRTQTPMYIHFPITEGHTQLGQLLASTAATGGGGFFLRLDTYTQGGARSVGLERFIRQTPAFAEGPPESGYDVVYRLRADATLFRARADVVVGALAEYELNRDFRRDVPNFQIRLGLRPRRTR</sequence>
<dbReference type="InParanoid" id="W0RKQ1"/>
<keyword evidence="3" id="KW-1185">Reference proteome</keyword>
<dbReference type="STRING" id="861299.J421_3480"/>
<dbReference type="OrthoDB" id="1293009at2"/>
<dbReference type="PATRIC" id="fig|861299.3.peg.3533"/>
<proteinExistence type="predicted"/>
<dbReference type="AlphaFoldDB" id="W0RKQ1"/>
<organism evidence="2 3">
    <name type="scientific">Gemmatirosa kalamazoonensis</name>
    <dbReference type="NCBI Taxonomy" id="861299"/>
    <lineage>
        <taxon>Bacteria</taxon>
        <taxon>Pseudomonadati</taxon>
        <taxon>Gemmatimonadota</taxon>
        <taxon>Gemmatimonadia</taxon>
        <taxon>Gemmatimonadales</taxon>
        <taxon>Gemmatimonadaceae</taxon>
        <taxon>Gemmatirosa</taxon>
    </lineage>
</organism>
<feature type="signal peptide" evidence="1">
    <location>
        <begin position="1"/>
        <end position="30"/>
    </location>
</feature>
<dbReference type="KEGG" id="gba:J421_3480"/>
<evidence type="ECO:0000313" key="2">
    <source>
        <dbReference type="EMBL" id="AHG91017.1"/>
    </source>
</evidence>
<dbReference type="HOGENOM" id="CLU_500346_0_0_0"/>
<evidence type="ECO:0000256" key="1">
    <source>
        <dbReference type="SAM" id="SignalP"/>
    </source>
</evidence>
<dbReference type="EMBL" id="CP007128">
    <property type="protein sequence ID" value="AHG91017.1"/>
    <property type="molecule type" value="Genomic_DNA"/>
</dbReference>
<feature type="chain" id="PRO_5004794231" description="Capsule assembly protein Wzi" evidence="1">
    <location>
        <begin position="31"/>
        <end position="544"/>
    </location>
</feature>
<dbReference type="Gene3D" id="2.40.160.130">
    <property type="entry name" value="Capsule assembly protein Wzi"/>
    <property type="match status" value="1"/>
</dbReference>
<name>W0RKQ1_9BACT</name>
<evidence type="ECO:0000313" key="3">
    <source>
        <dbReference type="Proteomes" id="UP000019151"/>
    </source>
</evidence>
<gene>
    <name evidence="2" type="ORF">J421_3480</name>
</gene>
<dbReference type="RefSeq" id="WP_025412476.1">
    <property type="nucleotide sequence ID" value="NZ_CP007128.1"/>
</dbReference>
<dbReference type="InterPro" id="IPR038636">
    <property type="entry name" value="Wzi_sf"/>
</dbReference>
<accession>W0RKQ1</accession>
<dbReference type="eggNOG" id="ENOG5030DQ4">
    <property type="taxonomic scope" value="Bacteria"/>
</dbReference>